<reference evidence="1 2" key="1">
    <citation type="submission" date="2018-05" db="EMBL/GenBank/DDBJ databases">
        <title>Genomic Encyclopedia of Type Strains, Phase IV (KMG-IV): sequencing the most valuable type-strain genomes for metagenomic binning, comparative biology and taxonomic classification.</title>
        <authorList>
            <person name="Goeker M."/>
        </authorList>
    </citation>
    <scope>NUCLEOTIDE SEQUENCE [LARGE SCALE GENOMIC DNA]</scope>
    <source>
        <strain evidence="1 2">DSM 44704</strain>
    </source>
</reference>
<accession>A0A318K342</accession>
<evidence type="ECO:0000313" key="1">
    <source>
        <dbReference type="EMBL" id="PXX62231.1"/>
    </source>
</evidence>
<organism evidence="1 2">
    <name type="scientific">Nocardia tenerifensis</name>
    <dbReference type="NCBI Taxonomy" id="228006"/>
    <lineage>
        <taxon>Bacteria</taxon>
        <taxon>Bacillati</taxon>
        <taxon>Actinomycetota</taxon>
        <taxon>Actinomycetes</taxon>
        <taxon>Mycobacteriales</taxon>
        <taxon>Nocardiaceae</taxon>
        <taxon>Nocardia</taxon>
    </lineage>
</organism>
<sequence length="52" mass="5518">MITFLIAMAVIVTFAAVVSHYAGPAGSSNVTDRDAQRMHAELSAMHGRTSNI</sequence>
<dbReference type="Proteomes" id="UP000247569">
    <property type="component" value="Unassembled WGS sequence"/>
</dbReference>
<keyword evidence="2" id="KW-1185">Reference proteome</keyword>
<gene>
    <name evidence="1" type="ORF">DFR70_10798</name>
</gene>
<proteinExistence type="predicted"/>
<protein>
    <submittedName>
        <fullName evidence="1">Uncharacterized protein</fullName>
    </submittedName>
</protein>
<name>A0A318K342_9NOCA</name>
<dbReference type="EMBL" id="QJKF01000007">
    <property type="protein sequence ID" value="PXX62231.1"/>
    <property type="molecule type" value="Genomic_DNA"/>
</dbReference>
<comment type="caution">
    <text evidence="1">The sequence shown here is derived from an EMBL/GenBank/DDBJ whole genome shotgun (WGS) entry which is preliminary data.</text>
</comment>
<evidence type="ECO:0000313" key="2">
    <source>
        <dbReference type="Proteomes" id="UP000247569"/>
    </source>
</evidence>
<dbReference type="AlphaFoldDB" id="A0A318K342"/>